<accession>A0A8J2KT27</accession>
<keyword evidence="11" id="KW-0407">Ion channel</keyword>
<dbReference type="InterPro" id="IPR001320">
    <property type="entry name" value="Iontro_rcpt_C"/>
</dbReference>
<keyword evidence="15" id="KW-1185">Reference proteome</keyword>
<evidence type="ECO:0000259" key="13">
    <source>
        <dbReference type="SMART" id="SM00079"/>
    </source>
</evidence>
<evidence type="ECO:0000256" key="8">
    <source>
        <dbReference type="ARBA" id="ARBA00023170"/>
    </source>
</evidence>
<dbReference type="InterPro" id="IPR015683">
    <property type="entry name" value="Ionotropic_Glu_rcpt"/>
</dbReference>
<protein>
    <recommendedName>
        <fullName evidence="13">Ionotropic glutamate receptor C-terminal domain-containing protein</fullName>
    </recommendedName>
</protein>
<proteinExistence type="inferred from homology"/>
<comment type="similarity">
    <text evidence="2">Belongs to the glutamate-gated ion channel (TC 1.A.10.1) family.</text>
</comment>
<evidence type="ECO:0000256" key="6">
    <source>
        <dbReference type="ARBA" id="ARBA00023065"/>
    </source>
</evidence>
<feature type="non-terminal residue" evidence="14">
    <location>
        <position position="157"/>
    </location>
</feature>
<evidence type="ECO:0000256" key="1">
    <source>
        <dbReference type="ARBA" id="ARBA00004141"/>
    </source>
</evidence>
<dbReference type="GO" id="GO:0015276">
    <property type="term" value="F:ligand-gated monoatomic ion channel activity"/>
    <property type="evidence" value="ECO:0007669"/>
    <property type="project" value="InterPro"/>
</dbReference>
<evidence type="ECO:0000313" key="14">
    <source>
        <dbReference type="EMBL" id="CAG7820815.1"/>
    </source>
</evidence>
<evidence type="ECO:0000256" key="4">
    <source>
        <dbReference type="ARBA" id="ARBA00022692"/>
    </source>
</evidence>
<dbReference type="SMART" id="SM00079">
    <property type="entry name" value="PBPe"/>
    <property type="match status" value="1"/>
</dbReference>
<evidence type="ECO:0000256" key="3">
    <source>
        <dbReference type="ARBA" id="ARBA00022448"/>
    </source>
</evidence>
<organism evidence="14 15">
    <name type="scientific">Allacma fusca</name>
    <dbReference type="NCBI Taxonomy" id="39272"/>
    <lineage>
        <taxon>Eukaryota</taxon>
        <taxon>Metazoa</taxon>
        <taxon>Ecdysozoa</taxon>
        <taxon>Arthropoda</taxon>
        <taxon>Hexapoda</taxon>
        <taxon>Collembola</taxon>
        <taxon>Symphypleona</taxon>
        <taxon>Sminthuridae</taxon>
        <taxon>Allacma</taxon>
    </lineage>
</organism>
<evidence type="ECO:0000256" key="9">
    <source>
        <dbReference type="ARBA" id="ARBA00023180"/>
    </source>
</evidence>
<keyword evidence="9" id="KW-0325">Glycoprotein</keyword>
<name>A0A8J2KT27_9HEXA</name>
<keyword evidence="3" id="KW-0813">Transport</keyword>
<evidence type="ECO:0000256" key="2">
    <source>
        <dbReference type="ARBA" id="ARBA00008685"/>
    </source>
</evidence>
<keyword evidence="6" id="KW-0406">Ion transport</keyword>
<reference evidence="14" key="1">
    <citation type="submission" date="2021-06" db="EMBL/GenBank/DDBJ databases">
        <authorList>
            <person name="Hodson N. C."/>
            <person name="Mongue J. A."/>
            <person name="Jaron S. K."/>
        </authorList>
    </citation>
    <scope>NUCLEOTIDE SEQUENCE</scope>
</reference>
<evidence type="ECO:0000256" key="12">
    <source>
        <dbReference type="SAM" id="Phobius"/>
    </source>
</evidence>
<feature type="domain" description="Ionotropic glutamate receptor C-terminal" evidence="13">
    <location>
        <begin position="1"/>
        <end position="95"/>
    </location>
</feature>
<evidence type="ECO:0000256" key="7">
    <source>
        <dbReference type="ARBA" id="ARBA00023136"/>
    </source>
</evidence>
<keyword evidence="8" id="KW-0675">Receptor</keyword>
<evidence type="ECO:0000256" key="5">
    <source>
        <dbReference type="ARBA" id="ARBA00022989"/>
    </source>
</evidence>
<gene>
    <name evidence="14" type="ORF">AFUS01_LOCUS31186</name>
</gene>
<evidence type="ECO:0000256" key="11">
    <source>
        <dbReference type="ARBA" id="ARBA00023303"/>
    </source>
</evidence>
<dbReference type="GO" id="GO:0016020">
    <property type="term" value="C:membrane"/>
    <property type="evidence" value="ECO:0007669"/>
    <property type="project" value="UniProtKB-SubCell"/>
</dbReference>
<feature type="transmembrane region" description="Helical" evidence="12">
    <location>
        <begin position="125"/>
        <end position="146"/>
    </location>
</feature>
<dbReference type="AlphaFoldDB" id="A0A8J2KT27"/>
<dbReference type="PANTHER" id="PTHR18966">
    <property type="entry name" value="IONOTROPIC GLUTAMATE RECEPTOR"/>
    <property type="match status" value="1"/>
</dbReference>
<evidence type="ECO:0000256" key="10">
    <source>
        <dbReference type="ARBA" id="ARBA00023286"/>
    </source>
</evidence>
<comment type="subcellular location">
    <subcellularLocation>
        <location evidence="1">Membrane</location>
        <topology evidence="1">Multi-pass membrane protein</topology>
    </subcellularLocation>
</comment>
<dbReference type="Proteomes" id="UP000708208">
    <property type="component" value="Unassembled WGS sequence"/>
</dbReference>
<keyword evidence="5 12" id="KW-1133">Transmembrane helix</keyword>
<keyword evidence="4 12" id="KW-0812">Transmembrane</keyword>
<dbReference type="FunFam" id="3.40.190.10:FF:000061">
    <property type="entry name" value="Glutamate receptor, ionotropic kainate"/>
    <property type="match status" value="1"/>
</dbReference>
<keyword evidence="7 12" id="KW-0472">Membrane</keyword>
<keyword evidence="10" id="KW-1071">Ligand-gated ion channel</keyword>
<comment type="caution">
    <text evidence="14">The sequence shown here is derived from an EMBL/GenBank/DDBJ whole genome shotgun (WGS) entry which is preliminary data.</text>
</comment>
<sequence length="157" mass="17566">MQNMKPLPFVKSNTEGVDRVRKEEGRYAFFMESSSIEYQTERDCRLTMLGGPLDSKGYGIALRKNSKYRDAFNSRILELQEKGELEKLKVKWWKSVEKGGGKCNKEQVTSTGGAQPLTLGHVGGVFVVLLGGCGLACVMAFIEFLWKSRKLAQHEGV</sequence>
<evidence type="ECO:0000313" key="15">
    <source>
        <dbReference type="Proteomes" id="UP000708208"/>
    </source>
</evidence>
<dbReference type="OrthoDB" id="5984008at2759"/>
<dbReference type="EMBL" id="CAJVCH010490850">
    <property type="protein sequence ID" value="CAG7820815.1"/>
    <property type="molecule type" value="Genomic_DNA"/>
</dbReference>